<dbReference type="AlphaFoldDB" id="A0A133PRL6"/>
<name>A0A133PRL6_9FIRM</name>
<dbReference type="PIRSF" id="PIRSF015034">
    <property type="entry name" value="YacH"/>
    <property type="match status" value="1"/>
</dbReference>
<reference evidence="2 3" key="1">
    <citation type="submission" date="2016-01" db="EMBL/GenBank/DDBJ databases">
        <authorList>
            <person name="Oliw E.H."/>
        </authorList>
    </citation>
    <scope>NUCLEOTIDE SEQUENCE [LARGE SCALE GENOMIC DNA]</scope>
    <source>
        <strain evidence="2 3">CMW7756A</strain>
    </source>
</reference>
<dbReference type="InterPro" id="IPR036876">
    <property type="entry name" value="UVR_dom_sf"/>
</dbReference>
<proteinExistence type="predicted"/>
<protein>
    <recommendedName>
        <fullName evidence="1">UVR domain-containing protein</fullName>
    </recommendedName>
</protein>
<dbReference type="Pfam" id="PF02151">
    <property type="entry name" value="UVR"/>
    <property type="match status" value="1"/>
</dbReference>
<evidence type="ECO:0000313" key="3">
    <source>
        <dbReference type="Proteomes" id="UP000070174"/>
    </source>
</evidence>
<dbReference type="Gene3D" id="4.10.860.10">
    <property type="entry name" value="UVR domain"/>
    <property type="match status" value="1"/>
</dbReference>
<organism evidence="2">
    <name type="scientific">Peptoniphilus harei</name>
    <dbReference type="NCBI Taxonomy" id="54005"/>
    <lineage>
        <taxon>Bacteria</taxon>
        <taxon>Bacillati</taxon>
        <taxon>Bacillota</taxon>
        <taxon>Tissierellia</taxon>
        <taxon>Tissierellales</taxon>
        <taxon>Peptoniphilaceae</taxon>
        <taxon>Peptoniphilus</taxon>
    </lineage>
</organism>
<gene>
    <name evidence="2" type="ORF">HMPREF3229_00436</name>
</gene>
<dbReference type="PANTHER" id="PTHR38430:SF1">
    <property type="entry name" value="PROTEIN-ARGININE KINASE ACTIVATOR PROTEIN"/>
    <property type="match status" value="1"/>
</dbReference>
<dbReference type="PATRIC" id="fig|54005.3.peg.431"/>
<dbReference type="EMBL" id="LRQE01000012">
    <property type="protein sequence ID" value="KXA31449.1"/>
    <property type="molecule type" value="Genomic_DNA"/>
</dbReference>
<dbReference type="PANTHER" id="PTHR38430">
    <property type="entry name" value="PROTEIN-ARGININE KINASE ACTIVATOR PROTEIN"/>
    <property type="match status" value="1"/>
</dbReference>
<comment type="caution">
    <text evidence="2">The sequence shown here is derived from an EMBL/GenBank/DDBJ whole genome shotgun (WGS) entry which is preliminary data.</text>
</comment>
<dbReference type="GO" id="GO:0046870">
    <property type="term" value="F:cadmium ion binding"/>
    <property type="evidence" value="ECO:0007669"/>
    <property type="project" value="TreeGrafter"/>
</dbReference>
<dbReference type="SUPFAM" id="SSF46600">
    <property type="entry name" value="C-terminal UvrC-binding domain of UvrB"/>
    <property type="match status" value="1"/>
</dbReference>
<dbReference type="GO" id="GO:1990169">
    <property type="term" value="P:stress response to copper ion"/>
    <property type="evidence" value="ECO:0007669"/>
    <property type="project" value="TreeGrafter"/>
</dbReference>
<dbReference type="PROSITE" id="PS50151">
    <property type="entry name" value="UVR"/>
    <property type="match status" value="1"/>
</dbReference>
<dbReference type="GO" id="GO:0008270">
    <property type="term" value="F:zinc ion binding"/>
    <property type="evidence" value="ECO:0007669"/>
    <property type="project" value="TreeGrafter"/>
</dbReference>
<dbReference type="RefSeq" id="WP_005955662.1">
    <property type="nucleotide sequence ID" value="NZ_JADNMH010000005.1"/>
</dbReference>
<evidence type="ECO:0000313" key="2">
    <source>
        <dbReference type="EMBL" id="KXA31449.1"/>
    </source>
</evidence>
<dbReference type="GO" id="GO:0005507">
    <property type="term" value="F:copper ion binding"/>
    <property type="evidence" value="ECO:0007669"/>
    <property type="project" value="TreeGrafter"/>
</dbReference>
<dbReference type="GO" id="GO:0050897">
    <property type="term" value="F:cobalt ion binding"/>
    <property type="evidence" value="ECO:0007669"/>
    <property type="project" value="TreeGrafter"/>
</dbReference>
<dbReference type="Proteomes" id="UP000070174">
    <property type="component" value="Unassembled WGS sequence"/>
</dbReference>
<feature type="domain" description="UVR" evidence="1">
    <location>
        <begin position="132"/>
        <end position="167"/>
    </location>
</feature>
<evidence type="ECO:0000259" key="1">
    <source>
        <dbReference type="PROSITE" id="PS50151"/>
    </source>
</evidence>
<dbReference type="InterPro" id="IPR001943">
    <property type="entry name" value="UVR_dom"/>
</dbReference>
<accession>A0A133PRL6</accession>
<sequence length="170" mass="19973">MLCDNCKERESIISYTRINNDEVEEVHLCQVCAEEKFKKEFQGYQNIIPQLENALKNIFKFTANSYKDEEDDIRCEYCGKSFRELKNTGVLGCPKCYDSFGNEIKSYLNALNINLKYRGKIPKNSESYIYYNRKLEDLREKLDLAVSLEEYEKAAEIRDEIKTLKEDANV</sequence>
<dbReference type="GO" id="GO:1990170">
    <property type="term" value="P:stress response to cadmium ion"/>
    <property type="evidence" value="ECO:0007669"/>
    <property type="project" value="TreeGrafter"/>
</dbReference>
<dbReference type="InterPro" id="IPR025542">
    <property type="entry name" value="YacH"/>
</dbReference>